<reference evidence="1" key="1">
    <citation type="submission" date="2013-08" db="EMBL/GenBank/DDBJ databases">
        <authorList>
            <person name="Mendez C."/>
            <person name="Richter M."/>
            <person name="Ferrer M."/>
            <person name="Sanchez J."/>
        </authorList>
    </citation>
    <scope>NUCLEOTIDE SEQUENCE</scope>
</reference>
<comment type="caution">
    <text evidence="1">The sequence shown here is derived from an EMBL/GenBank/DDBJ whole genome shotgun (WGS) entry which is preliminary data.</text>
</comment>
<dbReference type="InterPro" id="IPR002763">
    <property type="entry name" value="DUF72"/>
</dbReference>
<reference evidence="1" key="2">
    <citation type="journal article" date="2014" name="ISME J.">
        <title>Microbial stratification in low pH oxic and suboxic macroscopic growths along an acid mine drainage.</title>
        <authorList>
            <person name="Mendez-Garcia C."/>
            <person name="Mesa V."/>
            <person name="Sprenger R.R."/>
            <person name="Richter M."/>
            <person name="Diez M.S."/>
            <person name="Solano J."/>
            <person name="Bargiela R."/>
            <person name="Golyshina O.V."/>
            <person name="Manteca A."/>
            <person name="Ramos J.L."/>
            <person name="Gallego J.R."/>
            <person name="Llorente I."/>
            <person name="Martins Dos Santos V.A."/>
            <person name="Jensen O.N."/>
            <person name="Pelaez A.I."/>
            <person name="Sanchez J."/>
            <person name="Ferrer M."/>
        </authorList>
    </citation>
    <scope>NUCLEOTIDE SEQUENCE</scope>
</reference>
<dbReference type="Pfam" id="PF01904">
    <property type="entry name" value="DUF72"/>
    <property type="match status" value="1"/>
</dbReference>
<evidence type="ECO:0000313" key="1">
    <source>
        <dbReference type="EMBL" id="EQD40068.1"/>
    </source>
</evidence>
<protein>
    <submittedName>
        <fullName evidence="1">Protein containing DUF72</fullName>
    </submittedName>
</protein>
<gene>
    <name evidence="1" type="ORF">B1B_15091</name>
</gene>
<dbReference type="AlphaFoldDB" id="T0Z4X4"/>
<organism evidence="1">
    <name type="scientific">mine drainage metagenome</name>
    <dbReference type="NCBI Taxonomy" id="410659"/>
    <lineage>
        <taxon>unclassified sequences</taxon>
        <taxon>metagenomes</taxon>
        <taxon>ecological metagenomes</taxon>
    </lineage>
</organism>
<sequence>MEARVRIGCSSWTSPAWWGRVYPRGIGDGERLGLYAGLYDTVEVDSTYYREPSAGLTRRWAQVTPPGFTFSLKITRELLEPKAAPARERLEAFLDAAALLGPKEGPLLAQFPPGFRPGRNEKFLGAFLEALPPGPRYALELRDPGWFSGGPWERLQRCLTDRGMALAWSYLTYVTVPRVRTADFVYLRFIGDHTTIPEAQHGETRVDRSGILREYVPALSEARDSAREIFVYFNNHFAGFAPASVNLFRETLGLPPIDFARNAQAPGEGSQRRLPGL</sequence>
<name>T0Z4X4_9ZZZZ</name>
<accession>T0Z4X4</accession>
<dbReference type="Gene3D" id="3.20.20.410">
    <property type="entry name" value="Protein of unknown function UPF0759"/>
    <property type="match status" value="1"/>
</dbReference>
<dbReference type="PANTHER" id="PTHR30348">
    <property type="entry name" value="UNCHARACTERIZED PROTEIN YECE"/>
    <property type="match status" value="1"/>
</dbReference>
<dbReference type="EMBL" id="AUZY01010032">
    <property type="protein sequence ID" value="EQD40068.1"/>
    <property type="molecule type" value="Genomic_DNA"/>
</dbReference>
<proteinExistence type="predicted"/>
<dbReference type="InterPro" id="IPR036520">
    <property type="entry name" value="UPF0759_sf"/>
</dbReference>
<dbReference type="PANTHER" id="PTHR30348:SF4">
    <property type="entry name" value="DUF72 DOMAIN-CONTAINING PROTEIN"/>
    <property type="match status" value="1"/>
</dbReference>
<dbReference type="SUPFAM" id="SSF117396">
    <property type="entry name" value="TM1631-like"/>
    <property type="match status" value="1"/>
</dbReference>